<dbReference type="EMBL" id="BJNV01000009">
    <property type="protein sequence ID" value="GEC94669.1"/>
    <property type="molecule type" value="Genomic_DNA"/>
</dbReference>
<evidence type="ECO:0000256" key="2">
    <source>
        <dbReference type="ARBA" id="ARBA00012438"/>
    </source>
</evidence>
<dbReference type="EC" id="2.7.13.3" evidence="2"/>
<comment type="caution">
    <text evidence="11">The sequence shown here is derived from an EMBL/GenBank/DDBJ whole genome shotgun (WGS) entry which is preliminary data.</text>
</comment>
<dbReference type="SMART" id="SM00387">
    <property type="entry name" value="HATPase_c"/>
    <property type="match status" value="1"/>
</dbReference>
<feature type="domain" description="Histidine kinase" evidence="9">
    <location>
        <begin position="462"/>
        <end position="676"/>
    </location>
</feature>
<proteinExistence type="predicted"/>
<dbReference type="Proteomes" id="UP000318422">
    <property type="component" value="Unassembled WGS sequence"/>
</dbReference>
<dbReference type="Gene3D" id="3.30.565.10">
    <property type="entry name" value="Histidine kinase-like ATPase, C-terminal domain"/>
    <property type="match status" value="1"/>
</dbReference>
<dbReference type="PROSITE" id="PS50109">
    <property type="entry name" value="HIS_KIN"/>
    <property type="match status" value="1"/>
</dbReference>
<gene>
    <name evidence="11" type="ORF">ZRA01_07420</name>
</gene>
<dbReference type="CDD" id="cd00082">
    <property type="entry name" value="HisKA"/>
    <property type="match status" value="1"/>
</dbReference>
<evidence type="ECO:0000259" key="10">
    <source>
        <dbReference type="PROSITE" id="PS51833"/>
    </source>
</evidence>
<dbReference type="InterPro" id="IPR036097">
    <property type="entry name" value="HisK_dim/P_sf"/>
</dbReference>
<evidence type="ECO:0000256" key="8">
    <source>
        <dbReference type="ARBA" id="ARBA00023012"/>
    </source>
</evidence>
<protein>
    <recommendedName>
        <fullName evidence="2">histidine kinase</fullName>
        <ecNumber evidence="2">2.7.13.3</ecNumber>
    </recommendedName>
</protein>
<dbReference type="Pfam" id="PF08668">
    <property type="entry name" value="HDOD"/>
    <property type="match status" value="1"/>
</dbReference>
<accession>A0A4Y4CS67</accession>
<dbReference type="SUPFAM" id="SSF47384">
    <property type="entry name" value="Homodimeric domain of signal transducing histidine kinase"/>
    <property type="match status" value="1"/>
</dbReference>
<name>A0A4Y4CS67_ZOORA</name>
<evidence type="ECO:0000256" key="7">
    <source>
        <dbReference type="ARBA" id="ARBA00022840"/>
    </source>
</evidence>
<dbReference type="InterPro" id="IPR003661">
    <property type="entry name" value="HisK_dim/P_dom"/>
</dbReference>
<evidence type="ECO:0000256" key="4">
    <source>
        <dbReference type="ARBA" id="ARBA00022679"/>
    </source>
</evidence>
<dbReference type="InterPro" id="IPR013976">
    <property type="entry name" value="HDOD"/>
</dbReference>
<keyword evidence="3" id="KW-0597">Phosphoprotein</keyword>
<evidence type="ECO:0000256" key="5">
    <source>
        <dbReference type="ARBA" id="ARBA00022741"/>
    </source>
</evidence>
<dbReference type="InterPro" id="IPR003594">
    <property type="entry name" value="HATPase_dom"/>
</dbReference>
<dbReference type="PROSITE" id="PS51833">
    <property type="entry name" value="HDOD"/>
    <property type="match status" value="1"/>
</dbReference>
<dbReference type="InterPro" id="IPR003607">
    <property type="entry name" value="HD/PDEase_dom"/>
</dbReference>
<evidence type="ECO:0000313" key="11">
    <source>
        <dbReference type="EMBL" id="GEC94669.1"/>
    </source>
</evidence>
<dbReference type="GO" id="GO:0005524">
    <property type="term" value="F:ATP binding"/>
    <property type="evidence" value="ECO:0007669"/>
    <property type="project" value="UniProtKB-KW"/>
</dbReference>
<dbReference type="AlphaFoldDB" id="A0A4Y4CS67"/>
<evidence type="ECO:0000256" key="6">
    <source>
        <dbReference type="ARBA" id="ARBA00022777"/>
    </source>
</evidence>
<keyword evidence="5" id="KW-0547">Nucleotide-binding</keyword>
<dbReference type="PRINTS" id="PR00344">
    <property type="entry name" value="BCTRLSENSOR"/>
</dbReference>
<dbReference type="SMART" id="SM00388">
    <property type="entry name" value="HisKA"/>
    <property type="match status" value="1"/>
</dbReference>
<evidence type="ECO:0000256" key="3">
    <source>
        <dbReference type="ARBA" id="ARBA00022553"/>
    </source>
</evidence>
<organism evidence="11 12">
    <name type="scientific">Zoogloea ramigera</name>
    <dbReference type="NCBI Taxonomy" id="350"/>
    <lineage>
        <taxon>Bacteria</taxon>
        <taxon>Pseudomonadati</taxon>
        <taxon>Pseudomonadota</taxon>
        <taxon>Betaproteobacteria</taxon>
        <taxon>Rhodocyclales</taxon>
        <taxon>Zoogloeaceae</taxon>
        <taxon>Zoogloea</taxon>
    </lineage>
</organism>
<dbReference type="SUPFAM" id="SSF109604">
    <property type="entry name" value="HD-domain/PDEase-like"/>
    <property type="match status" value="1"/>
</dbReference>
<dbReference type="Gene3D" id="1.10.287.130">
    <property type="match status" value="1"/>
</dbReference>
<dbReference type="CDD" id="cd00077">
    <property type="entry name" value="HDc"/>
    <property type="match status" value="1"/>
</dbReference>
<dbReference type="InterPro" id="IPR036890">
    <property type="entry name" value="HATPase_C_sf"/>
</dbReference>
<keyword evidence="7" id="KW-0067">ATP-binding</keyword>
<dbReference type="SUPFAM" id="SSF55874">
    <property type="entry name" value="ATPase domain of HSP90 chaperone/DNA topoisomerase II/histidine kinase"/>
    <property type="match status" value="1"/>
</dbReference>
<feature type="domain" description="HDOD" evidence="10">
    <location>
        <begin position="1"/>
        <end position="189"/>
    </location>
</feature>
<reference evidence="11 12" key="1">
    <citation type="submission" date="2019-06" db="EMBL/GenBank/DDBJ databases">
        <title>Whole genome shotgun sequence of Zoogloea ramigera NBRC 15342.</title>
        <authorList>
            <person name="Hosoyama A."/>
            <person name="Uohara A."/>
            <person name="Ohji S."/>
            <person name="Ichikawa N."/>
        </authorList>
    </citation>
    <scope>NUCLEOTIDE SEQUENCE [LARGE SCALE GENOMIC DNA]</scope>
    <source>
        <strain evidence="11 12">NBRC 15342</strain>
    </source>
</reference>
<evidence type="ECO:0000259" key="9">
    <source>
        <dbReference type="PROSITE" id="PS50109"/>
    </source>
</evidence>
<dbReference type="PANTHER" id="PTHR43065:SF10">
    <property type="entry name" value="PEROXIDE STRESS-ACTIVATED HISTIDINE KINASE MAK3"/>
    <property type="match status" value="1"/>
</dbReference>
<comment type="catalytic activity">
    <reaction evidence="1">
        <text>ATP + protein L-histidine = ADP + protein N-phospho-L-histidine.</text>
        <dbReference type="EC" id="2.7.13.3"/>
    </reaction>
</comment>
<keyword evidence="4" id="KW-0808">Transferase</keyword>
<dbReference type="PANTHER" id="PTHR43065">
    <property type="entry name" value="SENSOR HISTIDINE KINASE"/>
    <property type="match status" value="1"/>
</dbReference>
<keyword evidence="12" id="KW-1185">Reference proteome</keyword>
<evidence type="ECO:0000313" key="12">
    <source>
        <dbReference type="Proteomes" id="UP000318422"/>
    </source>
</evidence>
<dbReference type="Pfam" id="PF02518">
    <property type="entry name" value="HATPase_c"/>
    <property type="match status" value="1"/>
</dbReference>
<sequence>MRESATALLRALSNGKPTTQDIARSIALDPVLVFELLLTAPLGGNDPEKLLDAIANRIAGIDAGLLQGWSLRHVIQQPQRRIGTRSHRHHALHSQFVAELSLHLALETAYPRPDEAYCAGLMHDLGLLWLGEYSDDYRQLQLDAIDERALAAAEWERYGFDHAELSADLAARCGFPPSVADAIALHQAEPESIINAHPLVRILAAAEELAGYRGSQSAASLESASHLTGVEGSLLVSLIADTARGLQERLKGLEMSIEPAMLTQPWAVSSDKSEPATDTSIARTALGAFSRGAFSDAGMARQGFDVASRLLLGLDAPVLFVRNFSEDFLVGAANPTYPGLEQLQIPIADEYSALAQAFRDDTEMRFQNGARPPGRCTADWQLARWLESDGLLCVPWNNPHEAGVAVFPCASNEIPGGDVEPGLRRTVTQAATARLSERRADEKMRQDLEESIARRYIDHARRIAHEASNPLTVIKTYLGMIDEKLDDPALKEQFALLSDELDRVGTLVRRTSDFSSITPSGPSHSGVAEILHDLRALYGEALFSRRGIHFELRAPANLPPAAIPPDALKQVLLNLFKNAAEAIPEGGKLTVAAVAGINANGSRCMEIRVVDNGPGLPAERIDTLFTPNARSNDKPGGSGIGLPVVRDLVTAYGGTILCRSQPGSGTLFQIFMPLAAMP</sequence>
<dbReference type="InterPro" id="IPR005467">
    <property type="entry name" value="His_kinase_dom"/>
</dbReference>
<dbReference type="Pfam" id="PF00512">
    <property type="entry name" value="HisKA"/>
    <property type="match status" value="1"/>
</dbReference>
<keyword evidence="6" id="KW-0418">Kinase</keyword>
<dbReference type="InterPro" id="IPR004358">
    <property type="entry name" value="Sig_transdc_His_kin-like_C"/>
</dbReference>
<dbReference type="Gene3D" id="1.10.3210.10">
    <property type="entry name" value="Hypothetical protein af1432"/>
    <property type="match status" value="1"/>
</dbReference>
<evidence type="ECO:0000256" key="1">
    <source>
        <dbReference type="ARBA" id="ARBA00000085"/>
    </source>
</evidence>
<dbReference type="GO" id="GO:0000155">
    <property type="term" value="F:phosphorelay sensor kinase activity"/>
    <property type="evidence" value="ECO:0007669"/>
    <property type="project" value="InterPro"/>
</dbReference>
<keyword evidence="8" id="KW-0902">Two-component regulatory system</keyword>